<dbReference type="Pfam" id="PF22936">
    <property type="entry name" value="Pol_BBD"/>
    <property type="match status" value="1"/>
</dbReference>
<protein>
    <recommendedName>
        <fullName evidence="1">Retrovirus-related Pol polyprotein from transposon TNT 1-94-like beta-barrel domain-containing protein</fullName>
    </recommendedName>
</protein>
<dbReference type="Proteomes" id="UP001149079">
    <property type="component" value="Unassembled WGS sequence"/>
</dbReference>
<evidence type="ECO:0000259" key="1">
    <source>
        <dbReference type="Pfam" id="PF22936"/>
    </source>
</evidence>
<feature type="domain" description="Retrovirus-related Pol polyprotein from transposon TNT 1-94-like beta-barrel" evidence="1">
    <location>
        <begin position="7"/>
        <end position="63"/>
    </location>
</feature>
<dbReference type="RefSeq" id="XP_056520232.1">
    <property type="nucleotide sequence ID" value="XM_056666636.1"/>
</dbReference>
<evidence type="ECO:0000313" key="3">
    <source>
        <dbReference type="Proteomes" id="UP001149079"/>
    </source>
</evidence>
<evidence type="ECO:0000313" key="2">
    <source>
        <dbReference type="EMBL" id="KAJ5129853.1"/>
    </source>
</evidence>
<organism evidence="2 3">
    <name type="scientific">Penicillium bovifimosum</name>
    <dbReference type="NCBI Taxonomy" id="126998"/>
    <lineage>
        <taxon>Eukaryota</taxon>
        <taxon>Fungi</taxon>
        <taxon>Dikarya</taxon>
        <taxon>Ascomycota</taxon>
        <taxon>Pezizomycotina</taxon>
        <taxon>Eurotiomycetes</taxon>
        <taxon>Eurotiomycetidae</taxon>
        <taxon>Eurotiales</taxon>
        <taxon>Aspergillaceae</taxon>
        <taxon>Penicillium</taxon>
    </lineage>
</organism>
<reference evidence="2" key="1">
    <citation type="submission" date="2022-11" db="EMBL/GenBank/DDBJ databases">
        <authorList>
            <person name="Petersen C."/>
        </authorList>
    </citation>
    <scope>NUCLEOTIDE SEQUENCE</scope>
    <source>
        <strain evidence="2">IBT 22155</strain>
    </source>
</reference>
<reference evidence="2" key="2">
    <citation type="journal article" date="2023" name="IMA Fungus">
        <title>Comparative genomic study of the Penicillium genus elucidates a diverse pangenome and 15 lateral gene transfer events.</title>
        <authorList>
            <person name="Petersen C."/>
            <person name="Sorensen T."/>
            <person name="Nielsen M.R."/>
            <person name="Sondergaard T.E."/>
            <person name="Sorensen J.L."/>
            <person name="Fitzpatrick D.A."/>
            <person name="Frisvad J.C."/>
            <person name="Nielsen K.L."/>
        </authorList>
    </citation>
    <scope>NUCLEOTIDE SEQUENCE</scope>
    <source>
        <strain evidence="2">IBT 22155</strain>
    </source>
</reference>
<dbReference type="EMBL" id="JAPQKL010000005">
    <property type="protein sequence ID" value="KAJ5129853.1"/>
    <property type="molecule type" value="Genomic_DNA"/>
</dbReference>
<dbReference type="GeneID" id="81405806"/>
<accession>A0A9W9GTY3</accession>
<name>A0A9W9GTY3_9EURO</name>
<proteinExistence type="predicted"/>
<dbReference type="InterPro" id="IPR054722">
    <property type="entry name" value="PolX-like_BBD"/>
</dbReference>
<dbReference type="OrthoDB" id="2663223at2759"/>
<dbReference type="AlphaFoldDB" id="A0A9W9GTY3"/>
<keyword evidence="3" id="KW-1185">Reference proteome</keyword>
<comment type="caution">
    <text evidence="2">The sequence shown here is derived from an EMBL/GenBank/DDBJ whole genome shotgun (WGS) entry which is preliminary data.</text>
</comment>
<gene>
    <name evidence="2" type="ORF">N7515_005892</name>
</gene>
<sequence length="119" mass="12674">MEGVTEIATGDGSAMAEGCGTARIVVRDPTSGAARWATISDVWHAPHFATNIISVSEIKKNGFFFTSELPGIVTAEGPVAICKEMYGLYLLEHDDTPLGSKLLSGPQLWQRKPAVSPNS</sequence>